<proteinExistence type="predicted"/>
<organism evidence="5 6">
    <name type="scientific">Congregibacter litoralis KT71</name>
    <dbReference type="NCBI Taxonomy" id="314285"/>
    <lineage>
        <taxon>Bacteria</taxon>
        <taxon>Pseudomonadati</taxon>
        <taxon>Pseudomonadota</taxon>
        <taxon>Gammaproteobacteria</taxon>
        <taxon>Cellvibrionales</taxon>
        <taxon>Halieaceae</taxon>
        <taxon>Congregibacter</taxon>
    </lineage>
</organism>
<dbReference type="Pfam" id="PF25873">
    <property type="entry name" value="WHD_MalT"/>
    <property type="match status" value="1"/>
</dbReference>
<dbReference type="InterPro" id="IPR027417">
    <property type="entry name" value="P-loop_NTPase"/>
</dbReference>
<dbReference type="PANTHER" id="PTHR44688:SF16">
    <property type="entry name" value="DNA-BINDING TRANSCRIPTIONAL ACTIVATOR DEVR_DOSR"/>
    <property type="match status" value="1"/>
</dbReference>
<dbReference type="Pfam" id="PF00196">
    <property type="entry name" value="GerE"/>
    <property type="match status" value="1"/>
</dbReference>
<dbReference type="HOGENOM" id="CLU_006325_3_1_6"/>
<dbReference type="InterPro" id="IPR019734">
    <property type="entry name" value="TPR_rpt"/>
</dbReference>
<protein>
    <submittedName>
        <fullName evidence="5">ATP-dependent transcriptional regulator</fullName>
    </submittedName>
</protein>
<dbReference type="Pfam" id="PF17874">
    <property type="entry name" value="TPR_MalT"/>
    <property type="match status" value="1"/>
</dbReference>
<accession>A4A4M2</accession>
<dbReference type="Gene3D" id="3.40.50.300">
    <property type="entry name" value="P-loop containing nucleotide triphosphate hydrolases"/>
    <property type="match status" value="1"/>
</dbReference>
<dbReference type="OrthoDB" id="1123107at2"/>
<dbReference type="AlphaFoldDB" id="A4A4M2"/>
<evidence type="ECO:0000259" key="4">
    <source>
        <dbReference type="PROSITE" id="PS50043"/>
    </source>
</evidence>
<dbReference type="Gene3D" id="1.25.40.10">
    <property type="entry name" value="Tetratricopeptide repeat domain"/>
    <property type="match status" value="1"/>
</dbReference>
<dbReference type="InterPro" id="IPR000792">
    <property type="entry name" value="Tscrpt_reg_LuxR_C"/>
</dbReference>
<dbReference type="SUPFAM" id="SSF48452">
    <property type="entry name" value="TPR-like"/>
    <property type="match status" value="1"/>
</dbReference>
<keyword evidence="2" id="KW-0238">DNA-binding</keyword>
<dbReference type="eggNOG" id="COG2909">
    <property type="taxonomic scope" value="Bacteria"/>
</dbReference>
<comment type="caution">
    <text evidence="5">The sequence shown here is derived from an EMBL/GenBank/DDBJ whole genome shotgun (WGS) entry which is preliminary data.</text>
</comment>
<dbReference type="PROSITE" id="PS50043">
    <property type="entry name" value="HTH_LUXR_2"/>
    <property type="match status" value="1"/>
</dbReference>
<dbReference type="SMART" id="SM00028">
    <property type="entry name" value="TPR"/>
    <property type="match status" value="2"/>
</dbReference>
<dbReference type="InterPro" id="IPR011990">
    <property type="entry name" value="TPR-like_helical_dom_sf"/>
</dbReference>
<dbReference type="SUPFAM" id="SSF46894">
    <property type="entry name" value="C-terminal effector domain of the bipartite response regulators"/>
    <property type="match status" value="1"/>
</dbReference>
<keyword evidence="6" id="KW-1185">Reference proteome</keyword>
<sequence length="888" mass="100796">MLDWIIDSKLSPPSPNRGHVIRKSVLARLDSCIGGGACVLHAPAGYGKTAVLNDWRSSLTARRIPVLWLSLDEHDRSLNTFLAYVLSAYRKAISGEEPRSPSIFDLSSLSDDEATLSVLSTLSQLHTPHIIVFDDFHRAASKEVQQLVRRLAHAQIRNLTLVFSTREFPDYLGFADLRVAGDLLELSHRELGFDVEEVIALYSHADDEKNERISWLKQLHERTEGWPVAIGSALRWRSQGASAKDVLKRLSGRDSELSDYFLEQVFLDLPSDLQNFLMVTAILDRVNGDVSKVLCPKLDGWETIRILERKGVFLERADNEGNWYRYHRLYREFLVERLRRSSSLSSDTLHRMAATWFQENGLLNEAVFHTMAVNDVRKCAQLLESLGGWQYALQGDIALVQAVLKQLSIDDLADYPRLWLARVYMSVRVGHHRAGEEDLKRFLGFQEQKADTDNSIEPETALIETLVQRYTDRPVTRDGIDRIERLADQLPLDNEVLQAVRANYLCAMYREVSEYSLSDRYAGIALDHYRAIGANYAEAFIYYHQGLTYMRQARFSAARSCYDQGLSIAQRLFGADNDLAAIGRIFLAECYYETSEVEAAMELLERSLIHAERADAWLEVYAAGYTTLLRIAYEGGDTSMLERIFARAMETASRRQLPRLASLVALQDEDLALRQQTVPQRFLNADPKLEWDQVSQALRVSITARAHIDAQNWESARHALEQPRQEAQRTGFFRGYIQLSLLLSATEWNCGNTEHAIEIFESAVSIAILEDARQVLFEERQLLLPILQYILGPDSSAAMAPARASFLRKLRADMQVTAQLIEQEQCVLSIREIEILRCLMMGESNREIAAGKALSINTVKFHLKNIFSKLGASSRDEAVAFAIRDQLL</sequence>
<dbReference type="PRINTS" id="PR00038">
    <property type="entry name" value="HTHLUXR"/>
</dbReference>
<dbReference type="InterPro" id="IPR041617">
    <property type="entry name" value="TPR_MalT"/>
</dbReference>
<dbReference type="InterPro" id="IPR016032">
    <property type="entry name" value="Sig_transdc_resp-reg_C-effctor"/>
</dbReference>
<dbReference type="SUPFAM" id="SSF52540">
    <property type="entry name" value="P-loop containing nucleoside triphosphate hydrolases"/>
    <property type="match status" value="1"/>
</dbReference>
<dbReference type="GO" id="GO:0006355">
    <property type="term" value="P:regulation of DNA-templated transcription"/>
    <property type="evidence" value="ECO:0007669"/>
    <property type="project" value="InterPro"/>
</dbReference>
<evidence type="ECO:0000256" key="3">
    <source>
        <dbReference type="ARBA" id="ARBA00023163"/>
    </source>
</evidence>
<dbReference type="EMBL" id="AAOA02000003">
    <property type="protein sequence ID" value="EAQ98743.1"/>
    <property type="molecule type" value="Genomic_DNA"/>
</dbReference>
<feature type="domain" description="HTH luxR-type" evidence="4">
    <location>
        <begin position="821"/>
        <end position="886"/>
    </location>
</feature>
<keyword evidence="1" id="KW-0805">Transcription regulation</keyword>
<dbReference type="SMART" id="SM00421">
    <property type="entry name" value="HTH_LUXR"/>
    <property type="match status" value="1"/>
</dbReference>
<dbReference type="PANTHER" id="PTHR44688">
    <property type="entry name" value="DNA-BINDING TRANSCRIPTIONAL ACTIVATOR DEVR_DOSR"/>
    <property type="match status" value="1"/>
</dbReference>
<evidence type="ECO:0000313" key="6">
    <source>
        <dbReference type="Proteomes" id="UP000019205"/>
    </source>
</evidence>
<dbReference type="STRING" id="314285.KT71_08957"/>
<dbReference type="InterPro" id="IPR059106">
    <property type="entry name" value="WHD_MalT"/>
</dbReference>
<reference evidence="5 6" key="1">
    <citation type="journal article" date="2007" name="Proc. Natl. Acad. Sci. U.S.A.">
        <title>Characterization of a marine gammaproteobacterium capable of aerobic anoxygenic photosynthesis.</title>
        <authorList>
            <person name="Fuchs B.M."/>
            <person name="Spring S."/>
            <person name="Teeling H."/>
            <person name="Quast C."/>
            <person name="Wulf J."/>
            <person name="Schattenhofer M."/>
            <person name="Yan S."/>
            <person name="Ferriera S."/>
            <person name="Johnson J."/>
            <person name="Glockner F.O."/>
            <person name="Amann R."/>
        </authorList>
    </citation>
    <scope>NUCLEOTIDE SEQUENCE [LARGE SCALE GENOMIC DNA]</scope>
    <source>
        <strain evidence="5">KT71</strain>
    </source>
</reference>
<dbReference type="Gene3D" id="1.10.10.10">
    <property type="entry name" value="Winged helix-like DNA-binding domain superfamily/Winged helix DNA-binding domain"/>
    <property type="match status" value="1"/>
</dbReference>
<dbReference type="GO" id="GO:0003677">
    <property type="term" value="F:DNA binding"/>
    <property type="evidence" value="ECO:0007669"/>
    <property type="project" value="UniProtKB-KW"/>
</dbReference>
<evidence type="ECO:0000256" key="1">
    <source>
        <dbReference type="ARBA" id="ARBA00023015"/>
    </source>
</evidence>
<dbReference type="Proteomes" id="UP000019205">
    <property type="component" value="Chromosome"/>
</dbReference>
<dbReference type="InterPro" id="IPR036388">
    <property type="entry name" value="WH-like_DNA-bd_sf"/>
</dbReference>
<name>A4A4M2_9GAMM</name>
<dbReference type="CDD" id="cd06170">
    <property type="entry name" value="LuxR_C_like"/>
    <property type="match status" value="1"/>
</dbReference>
<evidence type="ECO:0000313" key="5">
    <source>
        <dbReference type="EMBL" id="EAQ98743.1"/>
    </source>
</evidence>
<gene>
    <name evidence="5" type="ORF">KT71_08957</name>
</gene>
<dbReference type="RefSeq" id="WP_008294221.1">
    <property type="nucleotide sequence ID" value="NZ_CM002299.1"/>
</dbReference>
<keyword evidence="3" id="KW-0804">Transcription</keyword>
<evidence type="ECO:0000256" key="2">
    <source>
        <dbReference type="ARBA" id="ARBA00023125"/>
    </source>
</evidence>
<reference evidence="5 6" key="2">
    <citation type="journal article" date="2009" name="PLoS ONE">
        <title>The photosynthetic apparatus and its regulation in the aerobic gammaproteobacterium Congregibacter litoralis gen. nov., sp. nov.</title>
        <authorList>
            <person name="Spring S."/>
            <person name="Lunsdorf H."/>
            <person name="Fuchs B.M."/>
            <person name="Tindall B.J."/>
        </authorList>
    </citation>
    <scope>NUCLEOTIDE SEQUENCE [LARGE SCALE GENOMIC DNA]</scope>
    <source>
        <strain evidence="5">KT71</strain>
    </source>
</reference>